<proteinExistence type="inferred from homology"/>
<comment type="similarity">
    <text evidence="1">Belongs to the Rv1128c/1148c/1588c/1702c/1945/3466 family.</text>
</comment>
<dbReference type="Pfam" id="PF02720">
    <property type="entry name" value="DUF222"/>
    <property type="match status" value="1"/>
</dbReference>
<dbReference type="Proteomes" id="UP000315395">
    <property type="component" value="Chromosome"/>
</dbReference>
<dbReference type="OrthoDB" id="4857724at2"/>
<sequence>MKSSGVDTTAGQDLAGVDLPGVDLPGSDLPGSDLPGSDLPGAEGEVVAGFGAWEAAVRTDLGEAGDPESAQFWALVAQIDQAEAEADAGADGGLVGGGRWVDPAQELMVGLAGAGANLARASAVDAEDLVRVFEPGIVSALETVGRVRAQVEGLGFALAVEASTRGLPTQVGLTLGEWLRVRCPWISRQEGAQIADIVRAGKTPWGTQLGADVAAGITPVRRAWRVAKTMFRLAGCLQVDQQIDYAQIATSAAANPDITDPELELVCKKLLIDLLDKKPREDAKRFAHELRCVSRRPLATGLTRLTIDAPDADAALLEGVLNGPLAAPAPAQDGTPDQRSWGQRAYDALIMVINRGMSNPGSPPSSGRASVMITIKADPTTGKPVGAGVTALGQILDPEQVGRFACTGDVTPIALGDYGEPLSLGRTVRLATPGQFKALLVRDGGCTFAGCTVPGTYCDAHHLAWWSREGGTDILNLVLLCPRHHTLVHDKDLTATIRGSNVTWHL</sequence>
<dbReference type="Pfam" id="PF01844">
    <property type="entry name" value="HNH"/>
    <property type="match status" value="1"/>
</dbReference>
<feature type="domain" description="HNH nuclease" evidence="3">
    <location>
        <begin position="434"/>
        <end position="486"/>
    </location>
</feature>
<evidence type="ECO:0000259" key="3">
    <source>
        <dbReference type="SMART" id="SM00507"/>
    </source>
</evidence>
<gene>
    <name evidence="4" type="ORF">FNH13_13435</name>
</gene>
<feature type="region of interest" description="Disordered" evidence="2">
    <location>
        <begin position="1"/>
        <end position="39"/>
    </location>
</feature>
<dbReference type="Gene3D" id="1.10.30.50">
    <property type="match status" value="1"/>
</dbReference>
<reference evidence="4 5" key="1">
    <citation type="submission" date="2019-07" db="EMBL/GenBank/DDBJ databases">
        <title>complete genome sequencing of Ornithinimicrobium sp. H23M54.</title>
        <authorList>
            <person name="Bae J.-W."/>
            <person name="Lee S.-Y."/>
        </authorList>
    </citation>
    <scope>NUCLEOTIDE SEQUENCE [LARGE SCALE GENOMIC DNA]</scope>
    <source>
        <strain evidence="4 5">H23M54</strain>
    </source>
</reference>
<dbReference type="SMART" id="SM00507">
    <property type="entry name" value="HNHc"/>
    <property type="match status" value="1"/>
</dbReference>
<dbReference type="GO" id="GO:0008270">
    <property type="term" value="F:zinc ion binding"/>
    <property type="evidence" value="ECO:0007669"/>
    <property type="project" value="InterPro"/>
</dbReference>
<dbReference type="CDD" id="cd00085">
    <property type="entry name" value="HNHc"/>
    <property type="match status" value="1"/>
</dbReference>
<evidence type="ECO:0000313" key="4">
    <source>
        <dbReference type="EMBL" id="QDO89204.1"/>
    </source>
</evidence>
<dbReference type="RefSeq" id="WP_143783880.1">
    <property type="nucleotide sequence ID" value="NZ_CP041616.1"/>
</dbReference>
<dbReference type="KEGG" id="orz:FNH13_13435"/>
<protein>
    <submittedName>
        <fullName evidence="4">DUF222 domain-containing protein</fullName>
    </submittedName>
</protein>
<accession>A0A516GCE5</accession>
<dbReference type="GO" id="GO:0004519">
    <property type="term" value="F:endonuclease activity"/>
    <property type="evidence" value="ECO:0007669"/>
    <property type="project" value="InterPro"/>
</dbReference>
<dbReference type="InterPro" id="IPR003615">
    <property type="entry name" value="HNH_nuc"/>
</dbReference>
<keyword evidence="5" id="KW-1185">Reference proteome</keyword>
<dbReference type="AlphaFoldDB" id="A0A516GCE5"/>
<evidence type="ECO:0000256" key="1">
    <source>
        <dbReference type="ARBA" id="ARBA00023450"/>
    </source>
</evidence>
<name>A0A516GCE5_9MICO</name>
<feature type="compositionally biased region" description="Polar residues" evidence="2">
    <location>
        <begin position="1"/>
        <end position="11"/>
    </location>
</feature>
<evidence type="ECO:0000313" key="5">
    <source>
        <dbReference type="Proteomes" id="UP000315395"/>
    </source>
</evidence>
<dbReference type="InterPro" id="IPR003870">
    <property type="entry name" value="DUF222"/>
</dbReference>
<dbReference type="InterPro" id="IPR002711">
    <property type="entry name" value="HNH"/>
</dbReference>
<dbReference type="EMBL" id="CP041616">
    <property type="protein sequence ID" value="QDO89204.1"/>
    <property type="molecule type" value="Genomic_DNA"/>
</dbReference>
<organism evidence="4 5">
    <name type="scientific">Ornithinimicrobium ciconiae</name>
    <dbReference type="NCBI Taxonomy" id="2594265"/>
    <lineage>
        <taxon>Bacteria</taxon>
        <taxon>Bacillati</taxon>
        <taxon>Actinomycetota</taxon>
        <taxon>Actinomycetes</taxon>
        <taxon>Micrococcales</taxon>
        <taxon>Ornithinimicrobiaceae</taxon>
        <taxon>Ornithinimicrobium</taxon>
    </lineage>
</organism>
<evidence type="ECO:0000256" key="2">
    <source>
        <dbReference type="SAM" id="MobiDB-lite"/>
    </source>
</evidence>
<dbReference type="GO" id="GO:0003676">
    <property type="term" value="F:nucleic acid binding"/>
    <property type="evidence" value="ECO:0007669"/>
    <property type="project" value="InterPro"/>
</dbReference>